<reference evidence="2 3" key="1">
    <citation type="submission" date="2023-11" db="EMBL/GenBank/DDBJ databases">
        <title>MicrobeMod: A computational toolkit for identifying prokaryotic methylation and restriction-modification with nanopore sequencing.</title>
        <authorList>
            <person name="Crits-Christoph A."/>
            <person name="Kang S.C."/>
            <person name="Lee H."/>
            <person name="Ostrov N."/>
        </authorList>
    </citation>
    <scope>NUCLEOTIDE SEQUENCE [LARGE SCALE GENOMIC DNA]</scope>
    <source>
        <strain evidence="2 3">DSMZ 16071</strain>
    </source>
</reference>
<sequence>MVRVIFLVMFVQLAGPVIAANESTDKAEVLPQGSELINLNGHSLHIRKLGNPIISKPYLLLLSGPTDNWHSDSGWWALAQNVLAEDYYTVAIDRAGHSWSEPVAKPSYQQFGKDVSSYIRQQREPVIIVAFASSNLSLHMAMQDTEATQYIKGAVLIDPDVLTDHSINHYSTETERYREGWQEIEQYITSGQYDENIQQKIIAEKEHLKTIIPEAFENHMDWDYYEAVEAIRNTRSFQLEKFRETTHYRNDLLQAKKHPLPESLPLVVIDSDFETAYLPKIEDESVKASIVQWRDEGRDWFFKLAQNSQCGAYWPLESQEHLIMMEQPELITRAVEKLLLCE</sequence>
<dbReference type="RefSeq" id="WP_018623854.1">
    <property type="nucleotide sequence ID" value="NZ_CP140158.1"/>
</dbReference>
<accession>A0ABZ0X656</accession>
<name>A0ABZ0X656_9GAMM</name>
<dbReference type="SUPFAM" id="SSF53474">
    <property type="entry name" value="alpha/beta-Hydrolases"/>
    <property type="match status" value="1"/>
</dbReference>
<dbReference type="EMBL" id="CP140158">
    <property type="protein sequence ID" value="WQG85844.1"/>
    <property type="molecule type" value="Genomic_DNA"/>
</dbReference>
<dbReference type="GO" id="GO:0016787">
    <property type="term" value="F:hydrolase activity"/>
    <property type="evidence" value="ECO:0007669"/>
    <property type="project" value="UniProtKB-KW"/>
</dbReference>
<keyword evidence="2" id="KW-0378">Hydrolase</keyword>
<gene>
    <name evidence="2" type="ORF">SR900_02900</name>
</gene>
<evidence type="ECO:0000313" key="3">
    <source>
        <dbReference type="Proteomes" id="UP001324185"/>
    </source>
</evidence>
<dbReference type="InterPro" id="IPR029058">
    <property type="entry name" value="AB_hydrolase_fold"/>
</dbReference>
<keyword evidence="1" id="KW-0732">Signal</keyword>
<evidence type="ECO:0000256" key="1">
    <source>
        <dbReference type="SAM" id="SignalP"/>
    </source>
</evidence>
<protein>
    <submittedName>
        <fullName evidence="2">Alpha/beta hydrolase</fullName>
    </submittedName>
</protein>
<feature type="signal peptide" evidence="1">
    <location>
        <begin position="1"/>
        <end position="19"/>
    </location>
</feature>
<evidence type="ECO:0000313" key="2">
    <source>
        <dbReference type="EMBL" id="WQG85844.1"/>
    </source>
</evidence>
<dbReference type="Proteomes" id="UP001324185">
    <property type="component" value="Chromosome"/>
</dbReference>
<organism evidence="2 3">
    <name type="scientific">Kangiella aquimarina</name>
    <dbReference type="NCBI Taxonomy" id="261965"/>
    <lineage>
        <taxon>Bacteria</taxon>
        <taxon>Pseudomonadati</taxon>
        <taxon>Pseudomonadota</taxon>
        <taxon>Gammaproteobacteria</taxon>
        <taxon>Kangiellales</taxon>
        <taxon>Kangiellaceae</taxon>
        <taxon>Kangiella</taxon>
    </lineage>
</organism>
<keyword evidence="3" id="KW-1185">Reference proteome</keyword>
<proteinExistence type="predicted"/>
<feature type="chain" id="PRO_5046409479" evidence="1">
    <location>
        <begin position="20"/>
        <end position="342"/>
    </location>
</feature>
<dbReference type="Gene3D" id="3.40.50.1820">
    <property type="entry name" value="alpha/beta hydrolase"/>
    <property type="match status" value="1"/>
</dbReference>